<evidence type="ECO:0008006" key="3">
    <source>
        <dbReference type="Google" id="ProtNLM"/>
    </source>
</evidence>
<dbReference type="Proteomes" id="UP000003755">
    <property type="component" value="Unassembled WGS sequence"/>
</dbReference>
<dbReference type="STRING" id="537007.BLAHAN_07117"/>
<sequence length="1178" mass="136499">MLEKKKLEDIMKQAIVNFCKAMDTGLFLLDMPTGFGKTYSVLDFMVDNYDSPEFKDKKIFFVTTLKKNLPDKELREHFAKRGKAGDYDKYCLRIDANVDMVVEKLEELYRARKIPPTITMKQEFKDLHGSVKLLNEYGDKKCELKGTSRDIINVLCKSAEDVIRKQQEGAFRRVIESELKQFKTPKEKLKNIANNPDYQWIGELYPAVYTREKRIFFMSIDKFFLGNTTIIEPTYSFFNNDITKNAIIFIDEFDATRDRLLNQIIRRGLENHIDYLGLFYRVYASLNTREFPAELTTASKLQQEYLDEHKNAKNPVGIIEGFGDVFDETYKHYAMQYSFKIEEDSRGDRSRNFIFNDLQFHSIFEGENAFIDINTDLKARQNWLRFTKRRPTEKAGGVLSLLASVKGCLTYFQNGIRNLSFNYKNHKNEDERSRDDDYTLENAIESVLTEFHLSREQIRYLKPIVMGDQVKSKKDKKDCNGKMSLKYFDCSVYNRGFRYYDFIDDPNHSMRSEIQLFDFQDSPERILLHLSEKAKVIGISATATLDTVIGNYDLEYLQRMLQDKFYVMPESDKRRLQESFRTFVANYDKVNIHVEPVFCSADDRAELAEIFDGNEAFINMYAEKLTTTFEGVEYAKNNFIRVVKVMKLFILNDSVKSFLCLTNKLPQENKGLFDIKLLEDFADAIIKLYGIKGLKGKNLLYSINSEGYDAKRAKVIQRLSNGEKLFVISSYNTVGAGQNLQYKAPVNAMIVAVNNYDRGDMEKDFDCIYLEKPTNLLVNVDSKKGIEAEDLIRFVYQMEFLMERGEVSRKDGIAVIKDAFICFNGGHTFSGKKGEPYKTDSVNNFAIRTLIQAVGRICRTGLKNPDIYIYVDDTILRDYDLSSVEQRMLNPEFAELVKVGKAYFNGQANENLDVAVMENRAGILALKAMQIINELKRNWTDDSIDYWKALRELCLMRPTLSRKNVEHNSQYQLVYMCAPGEITAYSYEQEGDYNKNINIKFDGSLPQKMSEDEVHLKEIMQIPGVKELFEKHGYATSFVPNEFILTPPMFNNIYKGALGEVVGKYILEQYAGVTLQEMSPEHFELFDYTLGNGVYVDFKLWKETMTVSAEEEKKNIQAKLDKCGGKRAVIINIMLDHNMQITSSGNGRIIEIPYLYRLDRKEIGIEIIEKINREGYLQ</sequence>
<dbReference type="HOGENOM" id="CLU_007856_0_0_9"/>
<dbReference type="eggNOG" id="ENOG502Z7YA">
    <property type="taxonomic scope" value="Bacteria"/>
</dbReference>
<protein>
    <recommendedName>
        <fullName evidence="3">Helicase/UvrB N-terminal domain-containing protein</fullName>
    </recommendedName>
</protein>
<accession>C9LCF9</accession>
<keyword evidence="2" id="KW-1185">Reference proteome</keyword>
<gene>
    <name evidence="1" type="ORF">BLAHAN_07117</name>
</gene>
<evidence type="ECO:0000313" key="1">
    <source>
        <dbReference type="EMBL" id="EEX20088.1"/>
    </source>
</evidence>
<proteinExistence type="predicted"/>
<name>C9LCF9_BLAHA</name>
<reference evidence="1" key="1">
    <citation type="submission" date="2009-09" db="EMBL/GenBank/DDBJ databases">
        <authorList>
            <person name="Weinstock G."/>
            <person name="Sodergren E."/>
            <person name="Clifton S."/>
            <person name="Fulton L."/>
            <person name="Fulton B."/>
            <person name="Courtney L."/>
            <person name="Fronick C."/>
            <person name="Harrison M."/>
            <person name="Strong C."/>
            <person name="Farmer C."/>
            <person name="Delahaunty K."/>
            <person name="Markovic C."/>
            <person name="Hall O."/>
            <person name="Minx P."/>
            <person name="Tomlinson C."/>
            <person name="Mitreva M."/>
            <person name="Nelson J."/>
            <person name="Hou S."/>
            <person name="Wollam A."/>
            <person name="Pepin K.H."/>
            <person name="Johnson M."/>
            <person name="Bhonagiri V."/>
            <person name="Nash W.E."/>
            <person name="Warren W."/>
            <person name="Chinwalla A."/>
            <person name="Mardis E.R."/>
            <person name="Wilson R.K."/>
        </authorList>
    </citation>
    <scope>NUCLEOTIDE SEQUENCE [LARGE SCALE GENOMIC DNA]</scope>
    <source>
        <strain evidence="1">DSM 20583</strain>
    </source>
</reference>
<dbReference type="EMBL" id="ABYU02000056">
    <property type="protein sequence ID" value="EEX20088.1"/>
    <property type="molecule type" value="Genomic_DNA"/>
</dbReference>
<organism evidence="1 2">
    <name type="scientific">Blautia hansenii DSM 20583</name>
    <dbReference type="NCBI Taxonomy" id="537007"/>
    <lineage>
        <taxon>Bacteria</taxon>
        <taxon>Bacillati</taxon>
        <taxon>Bacillota</taxon>
        <taxon>Clostridia</taxon>
        <taxon>Lachnospirales</taxon>
        <taxon>Lachnospiraceae</taxon>
        <taxon>Blautia</taxon>
    </lineage>
</organism>
<comment type="caution">
    <text evidence="1">The sequence shown here is derived from an EMBL/GenBank/DDBJ whole genome shotgun (WGS) entry which is preliminary data.</text>
</comment>
<evidence type="ECO:0000313" key="2">
    <source>
        <dbReference type="Proteomes" id="UP000003755"/>
    </source>
</evidence>
<dbReference type="AlphaFoldDB" id="C9LCF9"/>
<dbReference type="KEGG" id="bhan:CGC63_04350"/>